<proteinExistence type="predicted"/>
<dbReference type="AlphaFoldDB" id="A0AAX6MUN5"/>
<sequence>MSSILDKLFSSNSQTKPSNIPTKEIDSPRESTSTFSSENIKSEDRKEQENQRKTEAELVKSEYEIRFRFCAEELR</sequence>
<reference evidence="2 3" key="1">
    <citation type="journal article" date="2024" name="Front Chem Biol">
        <title>Unveiling the potential of Daldinia eschscholtzii MFLUCC 19-0629 through bioactivity and bioinformatics studies for enhanced sustainable agriculture production.</title>
        <authorList>
            <person name="Brooks S."/>
            <person name="Weaver J.A."/>
            <person name="Klomchit A."/>
            <person name="Alharthi S.A."/>
            <person name="Onlamun T."/>
            <person name="Nurani R."/>
            <person name="Vong T.K."/>
            <person name="Alberti F."/>
            <person name="Greco C."/>
        </authorList>
    </citation>
    <scope>NUCLEOTIDE SEQUENCE [LARGE SCALE GENOMIC DNA]</scope>
    <source>
        <strain evidence="2">MFLUCC 19-0629</strain>
    </source>
</reference>
<gene>
    <name evidence="2" type="ORF">Daesc_001487</name>
</gene>
<organism evidence="2 3">
    <name type="scientific">Daldinia eschscholtzii</name>
    <dbReference type="NCBI Taxonomy" id="292717"/>
    <lineage>
        <taxon>Eukaryota</taxon>
        <taxon>Fungi</taxon>
        <taxon>Dikarya</taxon>
        <taxon>Ascomycota</taxon>
        <taxon>Pezizomycotina</taxon>
        <taxon>Sordariomycetes</taxon>
        <taxon>Xylariomycetidae</taxon>
        <taxon>Xylariales</taxon>
        <taxon>Hypoxylaceae</taxon>
        <taxon>Daldinia</taxon>
    </lineage>
</organism>
<evidence type="ECO:0000313" key="3">
    <source>
        <dbReference type="Proteomes" id="UP001369815"/>
    </source>
</evidence>
<keyword evidence="3" id="KW-1185">Reference proteome</keyword>
<feature type="compositionally biased region" description="Basic and acidic residues" evidence="1">
    <location>
        <begin position="40"/>
        <end position="54"/>
    </location>
</feature>
<feature type="compositionally biased region" description="Polar residues" evidence="1">
    <location>
        <begin position="1"/>
        <end position="21"/>
    </location>
</feature>
<name>A0AAX6MUN5_9PEZI</name>
<dbReference type="Proteomes" id="UP001369815">
    <property type="component" value="Unassembled WGS sequence"/>
</dbReference>
<evidence type="ECO:0000256" key="1">
    <source>
        <dbReference type="SAM" id="MobiDB-lite"/>
    </source>
</evidence>
<evidence type="ECO:0000313" key="2">
    <source>
        <dbReference type="EMBL" id="KAK6956214.1"/>
    </source>
</evidence>
<accession>A0AAX6MUN5</accession>
<dbReference type="EMBL" id="JBANMG010000002">
    <property type="protein sequence ID" value="KAK6956214.1"/>
    <property type="molecule type" value="Genomic_DNA"/>
</dbReference>
<feature type="region of interest" description="Disordered" evidence="1">
    <location>
        <begin position="1"/>
        <end position="54"/>
    </location>
</feature>
<feature type="compositionally biased region" description="Polar residues" evidence="1">
    <location>
        <begin position="30"/>
        <end position="39"/>
    </location>
</feature>
<protein>
    <submittedName>
        <fullName evidence="2">Uncharacterized protein</fullName>
    </submittedName>
</protein>
<comment type="caution">
    <text evidence="2">The sequence shown here is derived from an EMBL/GenBank/DDBJ whole genome shotgun (WGS) entry which is preliminary data.</text>
</comment>